<name>A0A6J8E447_MYTCO</name>
<feature type="domain" description="Potassium channel" evidence="10">
    <location>
        <begin position="234"/>
        <end position="307"/>
    </location>
</feature>
<evidence type="ECO:0000256" key="9">
    <source>
        <dbReference type="SAM" id="Phobius"/>
    </source>
</evidence>
<keyword evidence="12" id="KW-1185">Reference proteome</keyword>
<dbReference type="Proteomes" id="UP000507470">
    <property type="component" value="Unassembled WGS sequence"/>
</dbReference>
<feature type="transmembrane region" description="Helical" evidence="9">
    <location>
        <begin position="23"/>
        <end position="44"/>
    </location>
</feature>
<gene>
    <name evidence="11" type="ORF">MCOR_47073</name>
</gene>
<keyword evidence="5 8" id="KW-0406">Ion transport</keyword>
<evidence type="ECO:0000256" key="2">
    <source>
        <dbReference type="ARBA" id="ARBA00022448"/>
    </source>
</evidence>
<comment type="subcellular location">
    <subcellularLocation>
        <location evidence="1">Membrane</location>
        <topology evidence="1">Multi-pass membrane protein</topology>
    </subcellularLocation>
</comment>
<dbReference type="InterPro" id="IPR013099">
    <property type="entry name" value="K_chnl_dom"/>
</dbReference>
<evidence type="ECO:0000259" key="10">
    <source>
        <dbReference type="Pfam" id="PF07885"/>
    </source>
</evidence>
<dbReference type="GO" id="GO:0030322">
    <property type="term" value="P:stabilization of membrane potential"/>
    <property type="evidence" value="ECO:0007669"/>
    <property type="project" value="TreeGrafter"/>
</dbReference>
<evidence type="ECO:0000256" key="6">
    <source>
        <dbReference type="ARBA" id="ARBA00023136"/>
    </source>
</evidence>
<feature type="transmembrane region" description="Helical" evidence="9">
    <location>
        <begin position="133"/>
        <end position="154"/>
    </location>
</feature>
<dbReference type="GO" id="GO:0022841">
    <property type="term" value="F:potassium ion leak channel activity"/>
    <property type="evidence" value="ECO:0007669"/>
    <property type="project" value="TreeGrafter"/>
</dbReference>
<dbReference type="PRINTS" id="PR01333">
    <property type="entry name" value="2POREKCHANEL"/>
</dbReference>
<reference evidence="11 12" key="1">
    <citation type="submission" date="2020-06" db="EMBL/GenBank/DDBJ databases">
        <authorList>
            <person name="Li R."/>
            <person name="Bekaert M."/>
        </authorList>
    </citation>
    <scope>NUCLEOTIDE SEQUENCE [LARGE SCALE GENOMIC DNA]</scope>
    <source>
        <strain evidence="12">wild</strain>
    </source>
</reference>
<feature type="transmembrane region" description="Helical" evidence="9">
    <location>
        <begin position="281"/>
        <end position="304"/>
    </location>
</feature>
<keyword evidence="4 9" id="KW-1133">Transmembrane helix</keyword>
<protein>
    <submittedName>
        <fullName evidence="11">KCNK18</fullName>
    </submittedName>
</protein>
<feature type="transmembrane region" description="Helical" evidence="9">
    <location>
        <begin position="227"/>
        <end position="247"/>
    </location>
</feature>
<evidence type="ECO:0000256" key="5">
    <source>
        <dbReference type="ARBA" id="ARBA00023065"/>
    </source>
</evidence>
<comment type="similarity">
    <text evidence="8">Belongs to the two pore domain potassium channel (TC 1.A.1.8) family.</text>
</comment>
<feature type="transmembrane region" description="Helical" evidence="9">
    <location>
        <begin position="108"/>
        <end position="127"/>
    </location>
</feature>
<dbReference type="PANTHER" id="PTHR11003">
    <property type="entry name" value="POTASSIUM CHANNEL, SUBFAMILY K"/>
    <property type="match status" value="1"/>
</dbReference>
<evidence type="ECO:0000256" key="3">
    <source>
        <dbReference type="ARBA" id="ARBA00022692"/>
    </source>
</evidence>
<evidence type="ECO:0000256" key="8">
    <source>
        <dbReference type="RuleBase" id="RU003857"/>
    </source>
</evidence>
<dbReference type="GO" id="GO:0005886">
    <property type="term" value="C:plasma membrane"/>
    <property type="evidence" value="ECO:0007669"/>
    <property type="project" value="TreeGrafter"/>
</dbReference>
<evidence type="ECO:0000256" key="7">
    <source>
        <dbReference type="ARBA" id="ARBA00023303"/>
    </source>
</evidence>
<organism evidence="11 12">
    <name type="scientific">Mytilus coruscus</name>
    <name type="common">Sea mussel</name>
    <dbReference type="NCBI Taxonomy" id="42192"/>
    <lineage>
        <taxon>Eukaryota</taxon>
        <taxon>Metazoa</taxon>
        <taxon>Spiralia</taxon>
        <taxon>Lophotrochozoa</taxon>
        <taxon>Mollusca</taxon>
        <taxon>Bivalvia</taxon>
        <taxon>Autobranchia</taxon>
        <taxon>Pteriomorphia</taxon>
        <taxon>Mytilida</taxon>
        <taxon>Mytiloidea</taxon>
        <taxon>Mytilidae</taxon>
        <taxon>Mytilinae</taxon>
        <taxon>Mytilus</taxon>
    </lineage>
</organism>
<dbReference type="OrthoDB" id="297496at2759"/>
<feature type="domain" description="Potassium channel" evidence="10">
    <location>
        <begin position="88"/>
        <end position="161"/>
    </location>
</feature>
<dbReference type="PANTHER" id="PTHR11003:SF335">
    <property type="entry name" value="POTASSIUM CHANNEL DOMAIN-CONTAINING PROTEIN"/>
    <property type="match status" value="1"/>
</dbReference>
<dbReference type="GO" id="GO:0015271">
    <property type="term" value="F:outward rectifier potassium channel activity"/>
    <property type="evidence" value="ECO:0007669"/>
    <property type="project" value="TreeGrafter"/>
</dbReference>
<proteinExistence type="inferred from homology"/>
<keyword evidence="6 9" id="KW-0472">Membrane</keyword>
<dbReference type="AlphaFoldDB" id="A0A6J8E447"/>
<evidence type="ECO:0000256" key="4">
    <source>
        <dbReference type="ARBA" id="ARBA00022989"/>
    </source>
</evidence>
<evidence type="ECO:0000313" key="11">
    <source>
        <dbReference type="EMBL" id="CAC5414235.1"/>
    </source>
</evidence>
<dbReference type="Pfam" id="PF07885">
    <property type="entry name" value="Ion_trans_2"/>
    <property type="match status" value="2"/>
</dbReference>
<keyword evidence="7 8" id="KW-0407">Ion channel</keyword>
<keyword evidence="2 8" id="KW-0813">Transport</keyword>
<dbReference type="SUPFAM" id="SSF81324">
    <property type="entry name" value="Voltage-gated potassium channels"/>
    <property type="match status" value="2"/>
</dbReference>
<keyword evidence="3 8" id="KW-0812">Transmembrane</keyword>
<evidence type="ECO:0000256" key="1">
    <source>
        <dbReference type="ARBA" id="ARBA00004141"/>
    </source>
</evidence>
<dbReference type="Gene3D" id="1.10.287.70">
    <property type="match status" value="1"/>
</dbReference>
<sequence length="338" mass="38513">MAKGFVSKAKSVIGKFYHGLKSLTGLIILLMIYSFTGAVIFVHVETPHQEELPLAKEPKQKNLVQLLLNLTVSLNSTEFEKVRNEIITLINIFDAETFEKMHGKRWDFWKALFFCGTIYTAIGYGDIYPRTDAGKVIAILYAIFGIPLAFRVLAEIGKKLTTVIKFFYFGVKRSCAKKVQTADGETLKNERNDVALSIEHTEKEKNEIEIVWEDKDEKLKKEIENSLPLAVPVIILFVYLVLGAFMYTRWEDWSYLDAFYFTFISVSTIGFGDITPAHTKYFIVTSIYVFVGLALVSVCINVFMEFYIVSIKVAAHRMNRVGSKIIKGCHCCSRRQSL</sequence>
<dbReference type="EMBL" id="CACVKT020008337">
    <property type="protein sequence ID" value="CAC5414235.1"/>
    <property type="molecule type" value="Genomic_DNA"/>
</dbReference>
<dbReference type="InterPro" id="IPR003280">
    <property type="entry name" value="2pore_dom_K_chnl"/>
</dbReference>
<accession>A0A6J8E447</accession>
<evidence type="ECO:0000313" key="12">
    <source>
        <dbReference type="Proteomes" id="UP000507470"/>
    </source>
</evidence>